<protein>
    <submittedName>
        <fullName evidence="7">Uncharacterized protein</fullName>
    </submittedName>
</protein>
<evidence type="ECO:0000256" key="3">
    <source>
        <dbReference type="ARBA" id="ARBA00022771"/>
    </source>
</evidence>
<reference evidence="7 8" key="1">
    <citation type="submission" date="2014-04" db="EMBL/GenBank/DDBJ databases">
        <title>Evolutionary Origins and Diversification of the Mycorrhizal Mutualists.</title>
        <authorList>
            <consortium name="DOE Joint Genome Institute"/>
            <consortium name="Mycorrhizal Genomics Consortium"/>
            <person name="Kohler A."/>
            <person name="Kuo A."/>
            <person name="Nagy L.G."/>
            <person name="Floudas D."/>
            <person name="Copeland A."/>
            <person name="Barry K.W."/>
            <person name="Cichocki N."/>
            <person name="Veneault-Fourrey C."/>
            <person name="LaButti K."/>
            <person name="Lindquist E.A."/>
            <person name="Lipzen A."/>
            <person name="Lundell T."/>
            <person name="Morin E."/>
            <person name="Murat C."/>
            <person name="Riley R."/>
            <person name="Ohm R."/>
            <person name="Sun H."/>
            <person name="Tunlid A."/>
            <person name="Henrissat B."/>
            <person name="Grigoriev I.V."/>
            <person name="Hibbett D.S."/>
            <person name="Martin F."/>
        </authorList>
    </citation>
    <scope>NUCLEOTIDE SEQUENCE [LARGE SCALE GENOMIC DNA]</scope>
    <source>
        <strain evidence="7 8">Koide BX008</strain>
    </source>
</reference>
<dbReference type="Proteomes" id="UP000054549">
    <property type="component" value="Unassembled WGS sequence"/>
</dbReference>
<dbReference type="InterPro" id="IPR052035">
    <property type="entry name" value="ZnF_BED_domain_contain"/>
</dbReference>
<evidence type="ECO:0000256" key="2">
    <source>
        <dbReference type="ARBA" id="ARBA00022723"/>
    </source>
</evidence>
<organism evidence="7 8">
    <name type="scientific">Amanita muscaria (strain Koide BX008)</name>
    <dbReference type="NCBI Taxonomy" id="946122"/>
    <lineage>
        <taxon>Eukaryota</taxon>
        <taxon>Fungi</taxon>
        <taxon>Dikarya</taxon>
        <taxon>Basidiomycota</taxon>
        <taxon>Agaricomycotina</taxon>
        <taxon>Agaricomycetes</taxon>
        <taxon>Agaricomycetidae</taxon>
        <taxon>Agaricales</taxon>
        <taxon>Pluteineae</taxon>
        <taxon>Amanitaceae</taxon>
        <taxon>Amanita</taxon>
    </lineage>
</organism>
<sequence length="528" mass="58097">MNPCACTNPQICRCGNNSRWATSSQAGYGGCHSWDTSDKENTLPTQHYSHPQSSYPQAYAHHGVQPIYQNLYSQPYPYPSTASSYNGVPFPAAPTAPLGNNINATSSGTSTRTLPAPKRKRTTNTSSGNTAPRKKPKPRQSVMSATDVTPQADIVTARTCGVGPSATALSPPSVILNPPLSSDSSPQTLLLSLSTTIGHDSDQSDQSTRVDATQLTLRVDPPQPASSSQLNTDTVIQLCDDITLARPSSDVWIFVRPYQSSEPPAYFKAEPVGSESVPLLEKKPKAPFVGCRLCKKWKTPWKNIPGVVTTIRTHLKAHHKEIYEKSVKVLGITHLSGIQVGENEPFNVERWNELLMKWVVTDDQSLNVVDCPEFRAFALYGRTGVLDKDLLHRTALTDLIRMSYQAEHDRIVNELQNSLGRVSFTSDIWSDPNLTAFMAVTTHFCTRDENGRLDIAARLLAFRVMEGSHDGDHIGDALFEVMDEAGIIQKLGQGTLDNAGNNNTGLQRFKVRLRELNIEFDVDGNRVR</sequence>
<keyword evidence="3" id="KW-0863">Zinc-finger</keyword>
<evidence type="ECO:0000256" key="4">
    <source>
        <dbReference type="ARBA" id="ARBA00022833"/>
    </source>
</evidence>
<keyword evidence="4" id="KW-0862">Zinc</keyword>
<feature type="region of interest" description="Disordered" evidence="6">
    <location>
        <begin position="99"/>
        <end position="150"/>
    </location>
</feature>
<evidence type="ECO:0000256" key="6">
    <source>
        <dbReference type="SAM" id="MobiDB-lite"/>
    </source>
</evidence>
<dbReference type="AlphaFoldDB" id="A0A0C2S4S7"/>
<dbReference type="HOGENOM" id="CLU_515755_0_0_1"/>
<dbReference type="GO" id="GO:0005634">
    <property type="term" value="C:nucleus"/>
    <property type="evidence" value="ECO:0007669"/>
    <property type="project" value="UniProtKB-SubCell"/>
</dbReference>
<keyword evidence="2" id="KW-0479">Metal-binding</keyword>
<dbReference type="InParanoid" id="A0A0C2S4S7"/>
<dbReference type="PANTHER" id="PTHR46481:SF10">
    <property type="entry name" value="ZINC FINGER BED DOMAIN-CONTAINING PROTEIN 39"/>
    <property type="match status" value="1"/>
</dbReference>
<dbReference type="OrthoDB" id="1607513at2759"/>
<keyword evidence="5" id="KW-0539">Nucleus</keyword>
<gene>
    <name evidence="7" type="ORF">M378DRAFT_16075</name>
</gene>
<keyword evidence="8" id="KW-1185">Reference proteome</keyword>
<accession>A0A0C2S4S7</accession>
<feature type="compositionally biased region" description="Polar residues" evidence="6">
    <location>
        <begin position="99"/>
        <end position="113"/>
    </location>
</feature>
<evidence type="ECO:0000256" key="5">
    <source>
        <dbReference type="ARBA" id="ARBA00023242"/>
    </source>
</evidence>
<dbReference type="GO" id="GO:0008270">
    <property type="term" value="F:zinc ion binding"/>
    <property type="evidence" value="ECO:0007669"/>
    <property type="project" value="UniProtKB-KW"/>
</dbReference>
<evidence type="ECO:0000256" key="1">
    <source>
        <dbReference type="ARBA" id="ARBA00004123"/>
    </source>
</evidence>
<evidence type="ECO:0000313" key="7">
    <source>
        <dbReference type="EMBL" id="KIL57715.1"/>
    </source>
</evidence>
<dbReference type="EMBL" id="KN818360">
    <property type="protein sequence ID" value="KIL57715.1"/>
    <property type="molecule type" value="Genomic_DNA"/>
</dbReference>
<proteinExistence type="predicted"/>
<comment type="subcellular location">
    <subcellularLocation>
        <location evidence="1">Nucleus</location>
    </subcellularLocation>
</comment>
<evidence type="ECO:0000313" key="8">
    <source>
        <dbReference type="Proteomes" id="UP000054549"/>
    </source>
</evidence>
<name>A0A0C2S4S7_AMAMK</name>
<dbReference type="STRING" id="946122.A0A0C2S4S7"/>
<dbReference type="PANTHER" id="PTHR46481">
    <property type="entry name" value="ZINC FINGER BED DOMAIN-CONTAINING PROTEIN 4"/>
    <property type="match status" value="1"/>
</dbReference>